<evidence type="ECO:0000313" key="3">
    <source>
        <dbReference type="Proteomes" id="UP000199473"/>
    </source>
</evidence>
<sequence>MRNLLTLTTALSTGALALMVAVAPSARAQTVINLTNLDNTLVGVNTSPGNNTTITSNT</sequence>
<dbReference type="AlphaFoldDB" id="A0A1I4EY76"/>
<name>A0A1I4EY76_9PROT</name>
<accession>A0A1I4EY76</accession>
<evidence type="ECO:0000256" key="1">
    <source>
        <dbReference type="SAM" id="SignalP"/>
    </source>
</evidence>
<dbReference type="STRING" id="1123062.SAMN02745775_11940"/>
<protein>
    <submittedName>
        <fullName evidence="2">Uncharacterized protein</fullName>
    </submittedName>
</protein>
<gene>
    <name evidence="2" type="ORF">SAMN02745775_11940</name>
</gene>
<evidence type="ECO:0000313" key="2">
    <source>
        <dbReference type="EMBL" id="SFL09486.1"/>
    </source>
</evidence>
<feature type="non-terminal residue" evidence="2">
    <location>
        <position position="58"/>
    </location>
</feature>
<organism evidence="2 3">
    <name type="scientific">Falsiroseomonas stagni DSM 19981</name>
    <dbReference type="NCBI Taxonomy" id="1123062"/>
    <lineage>
        <taxon>Bacteria</taxon>
        <taxon>Pseudomonadati</taxon>
        <taxon>Pseudomonadota</taxon>
        <taxon>Alphaproteobacteria</taxon>
        <taxon>Acetobacterales</taxon>
        <taxon>Roseomonadaceae</taxon>
        <taxon>Falsiroseomonas</taxon>
    </lineage>
</organism>
<dbReference type="EMBL" id="FOSQ01000019">
    <property type="protein sequence ID" value="SFL09486.1"/>
    <property type="molecule type" value="Genomic_DNA"/>
</dbReference>
<keyword evidence="3" id="KW-1185">Reference proteome</keyword>
<dbReference type="Proteomes" id="UP000199473">
    <property type="component" value="Unassembled WGS sequence"/>
</dbReference>
<proteinExistence type="predicted"/>
<reference evidence="2 3" key="1">
    <citation type="submission" date="2016-10" db="EMBL/GenBank/DDBJ databases">
        <authorList>
            <person name="de Groot N.N."/>
        </authorList>
    </citation>
    <scope>NUCLEOTIDE SEQUENCE [LARGE SCALE GENOMIC DNA]</scope>
    <source>
        <strain evidence="2 3">DSM 19981</strain>
    </source>
</reference>
<feature type="chain" id="PRO_5011630242" evidence="1">
    <location>
        <begin position="29"/>
        <end position="58"/>
    </location>
</feature>
<feature type="signal peptide" evidence="1">
    <location>
        <begin position="1"/>
        <end position="28"/>
    </location>
</feature>
<keyword evidence="1" id="KW-0732">Signal</keyword>